<evidence type="ECO:0000313" key="7">
    <source>
        <dbReference type="RefSeq" id="XP_028966645.1"/>
    </source>
</evidence>
<feature type="transmembrane region" description="Helical" evidence="5">
    <location>
        <begin position="164"/>
        <end position="185"/>
    </location>
</feature>
<dbReference type="PANTHER" id="PTHR48021">
    <property type="match status" value="1"/>
</dbReference>
<dbReference type="Gene3D" id="1.20.1250.20">
    <property type="entry name" value="MFS general substrate transporter like domains"/>
    <property type="match status" value="1"/>
</dbReference>
<keyword evidence="2 5" id="KW-0812">Transmembrane</keyword>
<comment type="subcellular location">
    <subcellularLocation>
        <location evidence="1">Membrane</location>
    </subcellularLocation>
</comment>
<gene>
    <name evidence="7" type="primary">LOC100902347</name>
</gene>
<keyword evidence="6" id="KW-1185">Reference proteome</keyword>
<evidence type="ECO:0000313" key="6">
    <source>
        <dbReference type="Proteomes" id="UP000694867"/>
    </source>
</evidence>
<reference evidence="7" key="1">
    <citation type="submission" date="2025-08" db="UniProtKB">
        <authorList>
            <consortium name="RefSeq"/>
        </authorList>
    </citation>
    <scope>IDENTIFICATION</scope>
</reference>
<dbReference type="SUPFAM" id="SSF103473">
    <property type="entry name" value="MFS general substrate transporter"/>
    <property type="match status" value="1"/>
</dbReference>
<protein>
    <submittedName>
        <fullName evidence="7">Facilitated trehalose transporter Tret1-like</fullName>
    </submittedName>
</protein>
<keyword evidence="3 5" id="KW-1133">Transmembrane helix</keyword>
<evidence type="ECO:0000256" key="5">
    <source>
        <dbReference type="SAM" id="Phobius"/>
    </source>
</evidence>
<dbReference type="GO" id="GO:0016020">
    <property type="term" value="C:membrane"/>
    <property type="evidence" value="ECO:0007669"/>
    <property type="project" value="UniProtKB-SubCell"/>
</dbReference>
<sequence>MSFIPESPALLMKQDSPKSMVSEALCFFFNRTASAESQRELLMEREDNDGSRFSVAYPKDPAVLRPLLIALILAGTQQARGTNVILFYMNEIFYSASQSIEPSIQVIIVVAVQVVFTFVTALLIDLGRRVLLLVSSTISLIGMLLLIASYVLQGQKSPALDHLSWLPAISLSIFVAGFSFGLGPVP</sequence>
<dbReference type="KEGG" id="goe:100902347"/>
<dbReference type="Pfam" id="PF00083">
    <property type="entry name" value="Sugar_tr"/>
    <property type="match status" value="1"/>
</dbReference>
<dbReference type="InterPro" id="IPR050549">
    <property type="entry name" value="MFS_Trehalose_Transporter"/>
</dbReference>
<keyword evidence="4 5" id="KW-0472">Membrane</keyword>
<proteinExistence type="predicted"/>
<name>A0AAJ7WH07_9ACAR</name>
<feature type="transmembrane region" description="Helical" evidence="5">
    <location>
        <begin position="104"/>
        <end position="124"/>
    </location>
</feature>
<feature type="transmembrane region" description="Helical" evidence="5">
    <location>
        <begin position="131"/>
        <end position="152"/>
    </location>
</feature>
<dbReference type="AlphaFoldDB" id="A0AAJ7WH07"/>
<dbReference type="GO" id="GO:0022857">
    <property type="term" value="F:transmembrane transporter activity"/>
    <property type="evidence" value="ECO:0007669"/>
    <property type="project" value="InterPro"/>
</dbReference>
<organism evidence="6 7">
    <name type="scientific">Galendromus occidentalis</name>
    <name type="common">western predatory mite</name>
    <dbReference type="NCBI Taxonomy" id="34638"/>
    <lineage>
        <taxon>Eukaryota</taxon>
        <taxon>Metazoa</taxon>
        <taxon>Ecdysozoa</taxon>
        <taxon>Arthropoda</taxon>
        <taxon>Chelicerata</taxon>
        <taxon>Arachnida</taxon>
        <taxon>Acari</taxon>
        <taxon>Parasitiformes</taxon>
        <taxon>Mesostigmata</taxon>
        <taxon>Gamasina</taxon>
        <taxon>Phytoseioidea</taxon>
        <taxon>Phytoseiidae</taxon>
        <taxon>Typhlodrominae</taxon>
        <taxon>Galendromus</taxon>
    </lineage>
</organism>
<accession>A0AAJ7WH07</accession>
<dbReference type="PANTHER" id="PTHR48021:SF1">
    <property type="entry name" value="GH07001P-RELATED"/>
    <property type="match status" value="1"/>
</dbReference>
<dbReference type="GeneID" id="100902347"/>
<evidence type="ECO:0000256" key="4">
    <source>
        <dbReference type="ARBA" id="ARBA00023136"/>
    </source>
</evidence>
<evidence type="ECO:0000256" key="1">
    <source>
        <dbReference type="ARBA" id="ARBA00004370"/>
    </source>
</evidence>
<dbReference type="RefSeq" id="XP_028966645.1">
    <property type="nucleotide sequence ID" value="XM_029110812.1"/>
</dbReference>
<dbReference type="InterPro" id="IPR005828">
    <property type="entry name" value="MFS_sugar_transport-like"/>
</dbReference>
<dbReference type="Proteomes" id="UP000694867">
    <property type="component" value="Unplaced"/>
</dbReference>
<evidence type="ECO:0000256" key="2">
    <source>
        <dbReference type="ARBA" id="ARBA00022692"/>
    </source>
</evidence>
<dbReference type="InterPro" id="IPR036259">
    <property type="entry name" value="MFS_trans_sf"/>
</dbReference>
<evidence type="ECO:0000256" key="3">
    <source>
        <dbReference type="ARBA" id="ARBA00022989"/>
    </source>
</evidence>